<dbReference type="Proteomes" id="UP001499986">
    <property type="component" value="Unassembled WGS sequence"/>
</dbReference>
<gene>
    <name evidence="2" type="ORF">GCM10010255_74060</name>
</gene>
<evidence type="ECO:0000313" key="2">
    <source>
        <dbReference type="EMBL" id="GAA2422237.1"/>
    </source>
</evidence>
<evidence type="ECO:0000313" key="3">
    <source>
        <dbReference type="Proteomes" id="UP001499986"/>
    </source>
</evidence>
<reference evidence="3" key="1">
    <citation type="journal article" date="2019" name="Int. J. Syst. Evol. Microbiol.">
        <title>The Global Catalogue of Microorganisms (GCM) 10K type strain sequencing project: providing services to taxonomists for standard genome sequencing and annotation.</title>
        <authorList>
            <consortium name="The Broad Institute Genomics Platform"/>
            <consortium name="The Broad Institute Genome Sequencing Center for Infectious Disease"/>
            <person name="Wu L."/>
            <person name="Ma J."/>
        </authorList>
    </citation>
    <scope>NUCLEOTIDE SEQUENCE [LARGE SCALE GENOMIC DNA]</scope>
    <source>
        <strain evidence="3">JCM 4358</strain>
    </source>
</reference>
<protein>
    <submittedName>
        <fullName evidence="2">Uncharacterized protein</fullName>
    </submittedName>
</protein>
<dbReference type="EMBL" id="BAAASE010000013">
    <property type="protein sequence ID" value="GAA2422237.1"/>
    <property type="molecule type" value="Genomic_DNA"/>
</dbReference>
<accession>A0ABP5W8E1</accession>
<proteinExistence type="predicted"/>
<organism evidence="2 3">
    <name type="scientific">Streptomyces coeruleofuscus</name>
    <dbReference type="NCBI Taxonomy" id="66879"/>
    <lineage>
        <taxon>Bacteria</taxon>
        <taxon>Bacillati</taxon>
        <taxon>Actinomycetota</taxon>
        <taxon>Actinomycetes</taxon>
        <taxon>Kitasatosporales</taxon>
        <taxon>Streptomycetaceae</taxon>
        <taxon>Streptomyces</taxon>
    </lineage>
</organism>
<feature type="region of interest" description="Disordered" evidence="1">
    <location>
        <begin position="1"/>
        <end position="20"/>
    </location>
</feature>
<sequence>MGVSMQHRFESVEEPTAPAAHRSRLVIEDLDGGWARGGVVAGICWVAAVEAAGSTAPGQLAA</sequence>
<name>A0ABP5W8E1_9ACTN</name>
<comment type="caution">
    <text evidence="2">The sequence shown here is derived from an EMBL/GenBank/DDBJ whole genome shotgun (WGS) entry which is preliminary data.</text>
</comment>
<keyword evidence="3" id="KW-1185">Reference proteome</keyword>
<evidence type="ECO:0000256" key="1">
    <source>
        <dbReference type="SAM" id="MobiDB-lite"/>
    </source>
</evidence>